<evidence type="ECO:0000256" key="4">
    <source>
        <dbReference type="ARBA" id="ARBA00013208"/>
    </source>
</evidence>
<evidence type="ECO:0000256" key="1">
    <source>
        <dbReference type="ARBA" id="ARBA00000677"/>
    </source>
</evidence>
<keyword evidence="7" id="KW-0645">Protease</keyword>
<reference evidence="9 10" key="1">
    <citation type="submission" date="2017-04" db="EMBL/GenBank/DDBJ databases">
        <authorList>
            <person name="Afonso C.L."/>
            <person name="Miller P.J."/>
            <person name="Scott M.A."/>
            <person name="Spackman E."/>
            <person name="Goraichik I."/>
            <person name="Dimitrov K.M."/>
            <person name="Suarez D.L."/>
            <person name="Swayne D.E."/>
        </authorList>
    </citation>
    <scope>NUCLEOTIDE SEQUENCE [LARGE SCALE GENOMIC DNA]</scope>
    <source>
        <strain evidence="9 10">11</strain>
    </source>
</reference>
<dbReference type="Pfam" id="PF10502">
    <property type="entry name" value="Peptidase_S26"/>
    <property type="match status" value="1"/>
</dbReference>
<evidence type="ECO:0000313" key="10">
    <source>
        <dbReference type="Proteomes" id="UP000193834"/>
    </source>
</evidence>
<comment type="similarity">
    <text evidence="3 7">Belongs to the peptidase S26 family.</text>
</comment>
<dbReference type="InterPro" id="IPR019758">
    <property type="entry name" value="Pept_S26A_signal_pept_1_CS"/>
</dbReference>
<evidence type="ECO:0000256" key="2">
    <source>
        <dbReference type="ARBA" id="ARBA00004401"/>
    </source>
</evidence>
<evidence type="ECO:0000256" key="5">
    <source>
        <dbReference type="ARBA" id="ARBA00022801"/>
    </source>
</evidence>
<comment type="subcellular location">
    <subcellularLocation>
        <location evidence="2">Cell membrane</location>
        <topology evidence="2">Single-pass type II membrane protein</topology>
    </subcellularLocation>
    <subcellularLocation>
        <location evidence="7">Membrane</location>
        <topology evidence="7">Single-pass type II membrane protein</topology>
    </subcellularLocation>
</comment>
<evidence type="ECO:0000313" key="9">
    <source>
        <dbReference type="EMBL" id="SMG34040.1"/>
    </source>
</evidence>
<evidence type="ECO:0000256" key="7">
    <source>
        <dbReference type="RuleBase" id="RU362042"/>
    </source>
</evidence>
<dbReference type="PRINTS" id="PR00727">
    <property type="entry name" value="LEADERPTASE"/>
</dbReference>
<dbReference type="NCBIfam" id="TIGR02227">
    <property type="entry name" value="sigpep_I_bact"/>
    <property type="match status" value="1"/>
</dbReference>
<feature type="active site" evidence="6">
    <location>
        <position position="35"/>
    </location>
</feature>
<gene>
    <name evidence="9" type="ORF">SAMN06295960_1930</name>
</gene>
<dbReference type="EMBL" id="FXAZ01000002">
    <property type="protein sequence ID" value="SMG34040.1"/>
    <property type="molecule type" value="Genomic_DNA"/>
</dbReference>
<comment type="catalytic activity">
    <reaction evidence="1 7">
        <text>Cleavage of hydrophobic, N-terminal signal or leader sequences from secreted and periplasmic proteins.</text>
        <dbReference type="EC" id="3.4.21.89"/>
    </reaction>
</comment>
<dbReference type="CDD" id="cd06530">
    <property type="entry name" value="S26_SPase_I"/>
    <property type="match status" value="1"/>
</dbReference>
<protein>
    <recommendedName>
        <fullName evidence="4 7">Signal peptidase I</fullName>
        <ecNumber evidence="4 7">3.4.21.89</ecNumber>
    </recommendedName>
</protein>
<dbReference type="PROSITE" id="PS00761">
    <property type="entry name" value="SPASE_I_3"/>
    <property type="match status" value="1"/>
</dbReference>
<keyword evidence="10" id="KW-1185">Reference proteome</keyword>
<dbReference type="InterPro" id="IPR036286">
    <property type="entry name" value="LexA/Signal_pep-like_sf"/>
</dbReference>
<evidence type="ECO:0000259" key="8">
    <source>
        <dbReference type="Pfam" id="PF10502"/>
    </source>
</evidence>
<dbReference type="SUPFAM" id="SSF51306">
    <property type="entry name" value="LexA/Signal peptidase"/>
    <property type="match status" value="1"/>
</dbReference>
<dbReference type="PANTHER" id="PTHR43390:SF1">
    <property type="entry name" value="CHLOROPLAST PROCESSING PEPTIDASE"/>
    <property type="match status" value="1"/>
</dbReference>
<dbReference type="GO" id="GO:0009003">
    <property type="term" value="F:signal peptidase activity"/>
    <property type="evidence" value="ECO:0007669"/>
    <property type="project" value="UniProtKB-EC"/>
</dbReference>
<dbReference type="EC" id="3.4.21.89" evidence="4 7"/>
<evidence type="ECO:0000256" key="3">
    <source>
        <dbReference type="ARBA" id="ARBA00009370"/>
    </source>
</evidence>
<keyword evidence="5 7" id="KW-0378">Hydrolase</keyword>
<dbReference type="PANTHER" id="PTHR43390">
    <property type="entry name" value="SIGNAL PEPTIDASE I"/>
    <property type="match status" value="1"/>
</dbReference>
<dbReference type="GO" id="GO:0006465">
    <property type="term" value="P:signal peptide processing"/>
    <property type="evidence" value="ECO:0007669"/>
    <property type="project" value="InterPro"/>
</dbReference>
<dbReference type="OrthoDB" id="9802919at2"/>
<dbReference type="Gene3D" id="2.10.109.10">
    <property type="entry name" value="Umud Fragment, subunit A"/>
    <property type="match status" value="1"/>
</dbReference>
<dbReference type="InterPro" id="IPR019533">
    <property type="entry name" value="Peptidase_S26"/>
</dbReference>
<dbReference type="RefSeq" id="WP_085494169.1">
    <property type="nucleotide sequence ID" value="NZ_FXAZ01000002.1"/>
</dbReference>
<feature type="active site" evidence="6">
    <location>
        <position position="79"/>
    </location>
</feature>
<feature type="domain" description="Peptidase S26" evidence="8">
    <location>
        <begin position="5"/>
        <end position="159"/>
    </location>
</feature>
<dbReference type="InterPro" id="IPR000223">
    <property type="entry name" value="Pept_S26A_signal_pept_1"/>
</dbReference>
<dbReference type="GO" id="GO:0004252">
    <property type="term" value="F:serine-type endopeptidase activity"/>
    <property type="evidence" value="ECO:0007669"/>
    <property type="project" value="InterPro"/>
</dbReference>
<organism evidence="9 10">
    <name type="scientific">Paenibacillus aquistagni</name>
    <dbReference type="NCBI Taxonomy" id="1852522"/>
    <lineage>
        <taxon>Bacteria</taxon>
        <taxon>Bacillati</taxon>
        <taxon>Bacillota</taxon>
        <taxon>Bacilli</taxon>
        <taxon>Bacillales</taxon>
        <taxon>Paenibacillaceae</taxon>
        <taxon>Paenibacillus</taxon>
    </lineage>
</organism>
<dbReference type="GO" id="GO:0005886">
    <property type="term" value="C:plasma membrane"/>
    <property type="evidence" value="ECO:0007669"/>
    <property type="project" value="UniProtKB-SubCell"/>
</dbReference>
<evidence type="ECO:0000256" key="6">
    <source>
        <dbReference type="PIRSR" id="PIRSR600223-1"/>
    </source>
</evidence>
<sequence length="167" mass="19492">MKTLKQWIPSLVIAVIITLGFRTYVAEAMKVPTGSMIPTIEVNDHVFVEKLIWLTDIDYNDLVVFHPPVPEKEKEKYVKRVIGLPHDVIQVKDGLLYRNGEVIDEPYLNEEIRYLYGPVEVPEDHYFVLGDNRNISYDSHMWPTPFLEKDRIVGKVLMVVPTHVFWQ</sequence>
<dbReference type="STRING" id="1852522.SAMN06295960_1930"/>
<dbReference type="AlphaFoldDB" id="A0A1X7JZN8"/>
<proteinExistence type="inferred from homology"/>
<accession>A0A1X7JZN8</accession>
<name>A0A1X7JZN8_9BACL</name>
<dbReference type="Proteomes" id="UP000193834">
    <property type="component" value="Unassembled WGS sequence"/>
</dbReference>